<feature type="active site" description="O-(5'-phospho-DNA)-tyrosine intermediate" evidence="6">
    <location>
        <position position="106"/>
    </location>
</feature>
<dbReference type="GO" id="GO:0009330">
    <property type="term" value="C:DNA topoisomerase type II (double strand cut, ATP-hydrolyzing) complex"/>
    <property type="evidence" value="ECO:0007669"/>
    <property type="project" value="TreeGrafter"/>
</dbReference>
<feature type="domain" description="Topo IIA-type catalytic" evidence="9">
    <location>
        <begin position="25"/>
        <end position="474"/>
    </location>
</feature>
<dbReference type="NCBIfam" id="NF007209">
    <property type="entry name" value="PRK09631.1"/>
    <property type="match status" value="1"/>
</dbReference>
<reference evidence="10" key="2">
    <citation type="journal article" date="2021" name="PeerJ">
        <title>Extensive microbial diversity within the chicken gut microbiome revealed by metagenomics and culture.</title>
        <authorList>
            <person name="Gilroy R."/>
            <person name="Ravi A."/>
            <person name="Getino M."/>
            <person name="Pursley I."/>
            <person name="Horton D.L."/>
            <person name="Alikhan N.F."/>
            <person name="Baker D."/>
            <person name="Gharbi K."/>
            <person name="Hall N."/>
            <person name="Watson M."/>
            <person name="Adriaenssens E.M."/>
            <person name="Foster-Nyarko E."/>
            <person name="Jarju S."/>
            <person name="Secka A."/>
            <person name="Antonio M."/>
            <person name="Oren A."/>
            <person name="Chaudhuri R.R."/>
            <person name="La Ragione R."/>
            <person name="Hildebrand F."/>
            <person name="Pallen M.J."/>
        </authorList>
    </citation>
    <scope>NUCLEOTIDE SEQUENCE</scope>
    <source>
        <strain evidence="10">B3-4054</strain>
    </source>
</reference>
<dbReference type="InterPro" id="IPR013757">
    <property type="entry name" value="Topo_IIA_A_a_sf"/>
</dbReference>
<protein>
    <submittedName>
        <fullName evidence="10">DNA topoisomerase IV subunit A</fullName>
    </submittedName>
</protein>
<feature type="compositionally biased region" description="Basic and acidic residues" evidence="8">
    <location>
        <begin position="710"/>
        <end position="719"/>
    </location>
</feature>
<feature type="compositionally biased region" description="Low complexity" evidence="8">
    <location>
        <begin position="671"/>
        <end position="690"/>
    </location>
</feature>
<keyword evidence="5 6" id="KW-0413">Isomerase</keyword>
<organism evidence="10 11">
    <name type="scientific">Candidatus Avitreponema avistercoris</name>
    <dbReference type="NCBI Taxonomy" id="2840705"/>
    <lineage>
        <taxon>Bacteria</taxon>
        <taxon>Pseudomonadati</taxon>
        <taxon>Spirochaetota</taxon>
        <taxon>Spirochaetia</taxon>
        <taxon>Spirochaetales</taxon>
        <taxon>Candidatus Avitreponema</taxon>
    </lineage>
</organism>
<evidence type="ECO:0000256" key="4">
    <source>
        <dbReference type="ARBA" id="ARBA00023125"/>
    </source>
</evidence>
<evidence type="ECO:0000256" key="1">
    <source>
        <dbReference type="ARBA" id="ARBA00000185"/>
    </source>
</evidence>
<keyword evidence="7" id="KW-0175">Coiled coil</keyword>
<evidence type="ECO:0000313" key="10">
    <source>
        <dbReference type="EMBL" id="MBO8449551.1"/>
    </source>
</evidence>
<proteinExistence type="inferred from homology"/>
<evidence type="ECO:0000313" key="11">
    <source>
        <dbReference type="Proteomes" id="UP000823616"/>
    </source>
</evidence>
<feature type="coiled-coil region" evidence="7">
    <location>
        <begin position="408"/>
        <end position="435"/>
    </location>
</feature>
<dbReference type="Pfam" id="PF00521">
    <property type="entry name" value="DNA_topoisoIV"/>
    <property type="match status" value="1"/>
</dbReference>
<name>A0A9D9HFH9_9SPIR</name>
<dbReference type="GO" id="GO:0006265">
    <property type="term" value="P:DNA topological change"/>
    <property type="evidence" value="ECO:0007669"/>
    <property type="project" value="UniProtKB-UniRule"/>
</dbReference>
<dbReference type="AlphaFoldDB" id="A0A9D9HFH9"/>
<comment type="catalytic activity">
    <reaction evidence="1 6">
        <text>ATP-dependent breakage, passage and rejoining of double-stranded DNA.</text>
        <dbReference type="EC" id="5.6.2.2"/>
    </reaction>
</comment>
<comment type="similarity">
    <text evidence="2">Belongs to the type II topoisomerase GyrA/ParC subunit family.</text>
</comment>
<evidence type="ECO:0000256" key="6">
    <source>
        <dbReference type="PROSITE-ProRule" id="PRU01384"/>
    </source>
</evidence>
<dbReference type="SUPFAM" id="SSF56719">
    <property type="entry name" value="Type II DNA topoisomerase"/>
    <property type="match status" value="1"/>
</dbReference>
<evidence type="ECO:0000259" key="9">
    <source>
        <dbReference type="PROSITE" id="PS52040"/>
    </source>
</evidence>
<dbReference type="PANTHER" id="PTHR43493:SF5">
    <property type="entry name" value="DNA GYRASE SUBUNIT A, CHLOROPLASTIC_MITOCHONDRIAL"/>
    <property type="match status" value="1"/>
</dbReference>
<dbReference type="Proteomes" id="UP000823616">
    <property type="component" value="Unassembled WGS sequence"/>
</dbReference>
<keyword evidence="3 6" id="KW-0799">Topoisomerase</keyword>
<dbReference type="InterPro" id="IPR013760">
    <property type="entry name" value="Topo_IIA-like_dom_sf"/>
</dbReference>
<dbReference type="InterPro" id="IPR002205">
    <property type="entry name" value="Topo_IIA_dom_A"/>
</dbReference>
<sequence>MDYIESLFNRNFLEYASYVIRDRAIPDIEDGLKPVQRRILHTLFEMDDGRMHKVASVVGECMKIHPHGDQSIASALVVLANKEIFIEKQGNFGNLLTGDSAAASRYIECRIRPFAKKILLNPAITNYVPSYDGRKKEPVTFRAKLPLVLILGAEGIAVGMSTKILPHNIREVIEAEKNCLTGKPFRLYPDFPTGGEIDVSDYGDGMGKVTVRAKLDVSDPKRIVITEIPFGCTSESVLASVENAAKAGRIKISDGGINDYTKDKANIEIKLQRGVYAQDVVDALYAFTECEQSVSCNLLVIKDNLPALMTVSEVIRDNSRRLLKILKDELEDEKRTLADRLHMRTLERIFIEERIYKSIESMKTAEGVIRAVLKGFVPFAAELVRAVTEEDVDRLLKIPIRRISLYDINKNRQEVEDIKARIKEINRLLKNLTAYAVSVLDGILELLPPELTERKTRIASFSKIDVKEAAGRDLPLRYDGTSGYLGTAVTGGRELLRVSPYDRILILRRNGVYTVTDVPDKLFVDKGLWYAGFSEKDVLSKVLFTVVYRDTNTGYPYIKRCRIEGYILNRDYLIVPDSAEILCVSTKPKFSFTVLYEPKPRVKKCSEIFRAQDYPEKGLKTLGIKLSSRKAVAVAAGEAGDSSVPAAEKKENAAAAGKTRASASAAAAVRTTTAKKAAKAKPSAAASAPAEKTGPVKRGGGLKAAAAGIRLKDEKAKKG</sequence>
<dbReference type="PROSITE" id="PS52040">
    <property type="entry name" value="TOPO_IIA"/>
    <property type="match status" value="1"/>
</dbReference>
<evidence type="ECO:0000256" key="7">
    <source>
        <dbReference type="SAM" id="Coils"/>
    </source>
</evidence>
<accession>A0A9D9HFH9</accession>
<dbReference type="PANTHER" id="PTHR43493">
    <property type="entry name" value="DNA GYRASE/TOPOISOMERASE SUBUNIT A"/>
    <property type="match status" value="1"/>
</dbReference>
<dbReference type="EMBL" id="JADIMS010000007">
    <property type="protein sequence ID" value="MBO8449551.1"/>
    <property type="molecule type" value="Genomic_DNA"/>
</dbReference>
<keyword evidence="4 6" id="KW-0238">DNA-binding</keyword>
<evidence type="ECO:0000256" key="2">
    <source>
        <dbReference type="ARBA" id="ARBA00008263"/>
    </source>
</evidence>
<evidence type="ECO:0000256" key="5">
    <source>
        <dbReference type="ARBA" id="ARBA00023235"/>
    </source>
</evidence>
<dbReference type="GO" id="GO:0003677">
    <property type="term" value="F:DNA binding"/>
    <property type="evidence" value="ECO:0007669"/>
    <property type="project" value="UniProtKB-UniRule"/>
</dbReference>
<dbReference type="GO" id="GO:0003918">
    <property type="term" value="F:DNA topoisomerase type II (double strand cut, ATP-hydrolyzing) activity"/>
    <property type="evidence" value="ECO:0007669"/>
    <property type="project" value="UniProtKB-EC"/>
</dbReference>
<dbReference type="SMART" id="SM00434">
    <property type="entry name" value="TOP4c"/>
    <property type="match status" value="1"/>
</dbReference>
<dbReference type="GO" id="GO:0005524">
    <property type="term" value="F:ATP binding"/>
    <property type="evidence" value="ECO:0007669"/>
    <property type="project" value="InterPro"/>
</dbReference>
<evidence type="ECO:0000256" key="8">
    <source>
        <dbReference type="SAM" id="MobiDB-lite"/>
    </source>
</evidence>
<feature type="non-terminal residue" evidence="10">
    <location>
        <position position="719"/>
    </location>
</feature>
<dbReference type="InterPro" id="IPR013758">
    <property type="entry name" value="Topo_IIA_A/C_ab"/>
</dbReference>
<evidence type="ECO:0000256" key="3">
    <source>
        <dbReference type="ARBA" id="ARBA00023029"/>
    </source>
</evidence>
<reference evidence="10" key="1">
    <citation type="submission" date="2020-10" db="EMBL/GenBank/DDBJ databases">
        <authorList>
            <person name="Gilroy R."/>
        </authorList>
    </citation>
    <scope>NUCLEOTIDE SEQUENCE</scope>
    <source>
        <strain evidence="10">B3-4054</strain>
    </source>
</reference>
<dbReference type="Gene3D" id="3.90.199.10">
    <property type="entry name" value="Topoisomerase II, domain 5"/>
    <property type="match status" value="1"/>
</dbReference>
<gene>
    <name evidence="10" type="ORF">IAA96_00390</name>
</gene>
<dbReference type="Gene3D" id="1.10.268.10">
    <property type="entry name" value="Topoisomerase, domain 3"/>
    <property type="match status" value="1"/>
</dbReference>
<feature type="region of interest" description="Disordered" evidence="8">
    <location>
        <begin position="671"/>
        <end position="719"/>
    </location>
</feature>
<dbReference type="GO" id="GO:0005737">
    <property type="term" value="C:cytoplasm"/>
    <property type="evidence" value="ECO:0007669"/>
    <property type="project" value="TreeGrafter"/>
</dbReference>
<comment type="caution">
    <text evidence="10">The sequence shown here is derived from an EMBL/GenBank/DDBJ whole genome shotgun (WGS) entry which is preliminary data.</text>
</comment>
<dbReference type="InterPro" id="IPR050220">
    <property type="entry name" value="Type_II_DNA_Topoisomerases"/>
</dbReference>
<dbReference type="Gene3D" id="3.30.1360.40">
    <property type="match status" value="1"/>
</dbReference>